<feature type="compositionally biased region" description="Polar residues" evidence="2">
    <location>
        <begin position="82"/>
        <end position="99"/>
    </location>
</feature>
<evidence type="ECO:0000256" key="3">
    <source>
        <dbReference type="SAM" id="SignalP"/>
    </source>
</evidence>
<dbReference type="Proteomes" id="UP000031338">
    <property type="component" value="Unassembled WGS sequence"/>
</dbReference>
<feature type="domain" description="Soluble ligand binding" evidence="5">
    <location>
        <begin position="316"/>
        <end position="357"/>
    </location>
</feature>
<organism evidence="6 7">
    <name type="scientific">Novosphingobium subterraneum</name>
    <dbReference type="NCBI Taxonomy" id="48936"/>
    <lineage>
        <taxon>Bacteria</taxon>
        <taxon>Pseudomonadati</taxon>
        <taxon>Pseudomonadota</taxon>
        <taxon>Alphaproteobacteria</taxon>
        <taxon>Sphingomonadales</taxon>
        <taxon>Sphingomonadaceae</taxon>
        <taxon>Novosphingobium</taxon>
    </lineage>
</organism>
<dbReference type="EMBL" id="JRVC01000003">
    <property type="protein sequence ID" value="KHS48784.1"/>
    <property type="molecule type" value="Genomic_DNA"/>
</dbReference>
<keyword evidence="1 3" id="KW-0732">Signal</keyword>
<dbReference type="SUPFAM" id="SSF142984">
    <property type="entry name" value="Nqo1 middle domain-like"/>
    <property type="match status" value="1"/>
</dbReference>
<dbReference type="Pfam" id="PF02563">
    <property type="entry name" value="Poly_export"/>
    <property type="match status" value="1"/>
</dbReference>
<gene>
    <name evidence="6" type="ORF">NJ75_00867</name>
</gene>
<feature type="domain" description="Polysaccharide export protein N-terminal" evidence="4">
    <location>
        <begin position="147"/>
        <end position="220"/>
    </location>
</feature>
<name>A0A0B9A0A8_9SPHN</name>
<accession>A0A0B9A0A8</accession>
<dbReference type="STRING" id="48936.NJ75_00867"/>
<evidence type="ECO:0000313" key="6">
    <source>
        <dbReference type="EMBL" id="KHS48784.1"/>
    </source>
</evidence>
<feature type="domain" description="Soluble ligand binding" evidence="5">
    <location>
        <begin position="226"/>
        <end position="274"/>
    </location>
</feature>
<dbReference type="PATRIC" id="fig|48936.3.peg.878"/>
<feature type="compositionally biased region" description="Low complexity" evidence="2">
    <location>
        <begin position="35"/>
        <end position="46"/>
    </location>
</feature>
<evidence type="ECO:0000259" key="4">
    <source>
        <dbReference type="Pfam" id="PF02563"/>
    </source>
</evidence>
<keyword evidence="7" id="KW-1185">Reference proteome</keyword>
<dbReference type="PANTHER" id="PTHR33619">
    <property type="entry name" value="POLYSACCHARIDE EXPORT PROTEIN GFCE-RELATED"/>
    <property type="match status" value="1"/>
</dbReference>
<protein>
    <submittedName>
        <fullName evidence="6">Capsule polysaccharide export system periplasmic protein KpsD</fullName>
    </submittedName>
</protein>
<feature type="signal peptide" evidence="3">
    <location>
        <begin position="1"/>
        <end position="34"/>
    </location>
</feature>
<reference evidence="6 7" key="1">
    <citation type="submission" date="2014-10" db="EMBL/GenBank/DDBJ databases">
        <title>Draft genome sequence of Novosphingobium subterraneum DSM 12447.</title>
        <authorList>
            <person name="Gan H.M."/>
            <person name="Gan H.Y."/>
            <person name="Savka M.A."/>
        </authorList>
    </citation>
    <scope>NUCLEOTIDE SEQUENCE [LARGE SCALE GENOMIC DNA]</scope>
    <source>
        <strain evidence="6 7">DSM 12447</strain>
    </source>
</reference>
<evidence type="ECO:0000259" key="5">
    <source>
        <dbReference type="Pfam" id="PF10531"/>
    </source>
</evidence>
<dbReference type="PANTHER" id="PTHR33619:SF3">
    <property type="entry name" value="POLYSACCHARIDE EXPORT PROTEIN GFCE-RELATED"/>
    <property type="match status" value="1"/>
</dbReference>
<dbReference type="Pfam" id="PF10531">
    <property type="entry name" value="SLBB"/>
    <property type="match status" value="3"/>
</dbReference>
<dbReference type="InterPro" id="IPR003715">
    <property type="entry name" value="Poly_export_N"/>
</dbReference>
<feature type="compositionally biased region" description="Polar residues" evidence="2">
    <location>
        <begin position="61"/>
        <end position="73"/>
    </location>
</feature>
<dbReference type="Gene3D" id="3.10.560.10">
    <property type="entry name" value="Outer membrane lipoprotein wza domain like"/>
    <property type="match status" value="4"/>
</dbReference>
<proteinExistence type="predicted"/>
<dbReference type="AlphaFoldDB" id="A0A0B9A0A8"/>
<comment type="caution">
    <text evidence="6">The sequence shown here is derived from an EMBL/GenBank/DDBJ whole genome shotgun (WGS) entry which is preliminary data.</text>
</comment>
<dbReference type="InterPro" id="IPR049712">
    <property type="entry name" value="Poly_export"/>
</dbReference>
<evidence type="ECO:0000313" key="7">
    <source>
        <dbReference type="Proteomes" id="UP000031338"/>
    </source>
</evidence>
<dbReference type="GO" id="GO:0015159">
    <property type="term" value="F:polysaccharide transmembrane transporter activity"/>
    <property type="evidence" value="ECO:0007669"/>
    <property type="project" value="InterPro"/>
</dbReference>
<evidence type="ECO:0000256" key="2">
    <source>
        <dbReference type="SAM" id="MobiDB-lite"/>
    </source>
</evidence>
<feature type="chain" id="PRO_5002128003" evidence="3">
    <location>
        <begin position="35"/>
        <end position="640"/>
    </location>
</feature>
<dbReference type="InterPro" id="IPR019554">
    <property type="entry name" value="Soluble_ligand-bd"/>
</dbReference>
<feature type="region of interest" description="Disordered" evidence="2">
    <location>
        <begin position="34"/>
        <end position="106"/>
    </location>
</feature>
<feature type="domain" description="Soluble ligand binding" evidence="5">
    <location>
        <begin position="400"/>
        <end position="434"/>
    </location>
</feature>
<evidence type="ECO:0000256" key="1">
    <source>
        <dbReference type="ARBA" id="ARBA00022729"/>
    </source>
</evidence>
<sequence>MPISPPPGRPMLFARGIIPAIAGSLLAIAAPVYAQQESQQNSQQSGQRDDDESETATTSTQFTPLDITQTTRSSSERDVTAEGSSGSGTDKINRATSSNDAKRPEPKLSEFEQFLASMAGRKVSRFGADLLVPSATDYSVPSALVIPPDYPIGVGDVIAINLTGSVVGSAEFPVDANGRIFLPNIGEVSLIGVRYRDLKRHVSQAIGAQYRGYDVSVSIKKLHGIRVFVTGFAQQPGVYTVNSLSTLLGALIAAGGPNAGGSLRSVKLYRNGQEVQDFDLYDILRKGDRSRDPILRNEDVLFVPPVGKQVAVIGSANEEAIYELRGQETLEDLLAYAGGPNQLADPDRVILYRLADRDSIGSRELPRAQLALSPAEGGDVLQILAKGSLARPIEKQSVLVRLEGEVQRPGNYFVAPGTSVGEVVRLAGGFTSRAFVYGTVFSRATVREQQRESFRAAVEQLEQMVNAAALTGYASQSQPDREAQLASARALLQRMRSAEPDGRLVMDIAPTATALPETVVLENNDRIIVPPRVDTVGVFGAVYRPASFLLEPALTGKVKDYLESAGGVQRSADKGAIFVVHANGAVETKRRGALNATALPGDVLFVPVRTQSSTLLAKIKDITQIIFQAGIGAAALAAIK</sequence>